<accession>L8EB49</accession>
<dbReference type="EMBL" id="HF584196">
    <property type="protein sequence ID" value="CCQ43693.1"/>
    <property type="molecule type" value="Genomic_DNA"/>
</dbReference>
<gene>
    <name evidence="1" type="primary">AEN</name>
</gene>
<proteinExistence type="predicted"/>
<dbReference type="ChiTaRS" id="AEN">
    <property type="organism name" value="human"/>
</dbReference>
<reference evidence="1" key="1">
    <citation type="journal article" date="2013" name="PLoS ONE">
        <title>Direct detection of alternative open reading frames translation products in human significantly expands the proteome.</title>
        <authorList>
            <person name="Vanderperre B."/>
            <person name="Lucier J.-F."/>
            <person name="Motard J."/>
            <person name="Tremblay G."/>
            <person name="Vanderperre S."/>
            <person name="Wisztorski M."/>
            <person name="Salzet M."/>
            <person name="Boisvert F.-M."/>
            <person name="Roucou X."/>
        </authorList>
    </citation>
    <scope>NUCLEOTIDE SEQUENCE</scope>
</reference>
<dbReference type="OrthoDB" id="16516at2759"/>
<protein>
    <submittedName>
        <fullName evidence="1">Alternative protein AEN</fullName>
    </submittedName>
</protein>
<dbReference type="AlphaFoldDB" id="L8EB49"/>
<evidence type="ECO:0000313" key="1">
    <source>
        <dbReference type="EMBL" id="CCQ43693.1"/>
    </source>
</evidence>
<name>L8EB49_HUMAN</name>
<sequence length="47" mass="4872">MAMSSMTSTSGLRCPSLTTVPAGVASLGSTCARLSPSRWPRKRSLSS</sequence>
<organism evidence="1">
    <name type="scientific">Homo sapiens</name>
    <name type="common">Human</name>
    <dbReference type="NCBI Taxonomy" id="9606"/>
    <lineage>
        <taxon>Eukaryota</taxon>
        <taxon>Metazoa</taxon>
        <taxon>Chordata</taxon>
        <taxon>Craniata</taxon>
        <taxon>Vertebrata</taxon>
        <taxon>Euteleostomi</taxon>
        <taxon>Mammalia</taxon>
        <taxon>Eutheria</taxon>
        <taxon>Euarchontoglires</taxon>
        <taxon>Primates</taxon>
        <taxon>Haplorrhini</taxon>
        <taxon>Catarrhini</taxon>
        <taxon>Hominidae</taxon>
        <taxon>Homo</taxon>
    </lineage>
</organism>